<dbReference type="InterPro" id="IPR029058">
    <property type="entry name" value="AB_hydrolase_fold"/>
</dbReference>
<dbReference type="EMBL" id="FNZA01000001">
    <property type="protein sequence ID" value="SEI74537.1"/>
    <property type="molecule type" value="Genomic_DNA"/>
</dbReference>
<dbReference type="AlphaFoldDB" id="A0A1H6TBQ8"/>
<dbReference type="InterPro" id="IPR050261">
    <property type="entry name" value="FrsA_esterase"/>
</dbReference>
<name>A0A1H6TBQ8_9DEIO</name>
<dbReference type="RefSeq" id="WP_177182991.1">
    <property type="nucleotide sequence ID" value="NZ_FNZA01000001.1"/>
</dbReference>
<dbReference type="Proteomes" id="UP000199223">
    <property type="component" value="Unassembled WGS sequence"/>
</dbReference>
<evidence type="ECO:0000256" key="1">
    <source>
        <dbReference type="ARBA" id="ARBA00022801"/>
    </source>
</evidence>
<gene>
    <name evidence="3" type="ORF">SAMN04488058_101499</name>
</gene>
<organism evidence="3 4">
    <name type="scientific">Deinococcus reticulitermitis</name>
    <dbReference type="NCBI Taxonomy" id="856736"/>
    <lineage>
        <taxon>Bacteria</taxon>
        <taxon>Thermotogati</taxon>
        <taxon>Deinococcota</taxon>
        <taxon>Deinococci</taxon>
        <taxon>Deinococcales</taxon>
        <taxon>Deinococcaceae</taxon>
        <taxon>Deinococcus</taxon>
    </lineage>
</organism>
<dbReference type="PANTHER" id="PTHR22946">
    <property type="entry name" value="DIENELACTONE HYDROLASE DOMAIN-CONTAINING PROTEIN-RELATED"/>
    <property type="match status" value="1"/>
</dbReference>
<dbReference type="GO" id="GO:0006508">
    <property type="term" value="P:proteolysis"/>
    <property type="evidence" value="ECO:0007669"/>
    <property type="project" value="InterPro"/>
</dbReference>
<dbReference type="GO" id="GO:0004252">
    <property type="term" value="F:serine-type endopeptidase activity"/>
    <property type="evidence" value="ECO:0007669"/>
    <property type="project" value="InterPro"/>
</dbReference>
<keyword evidence="4" id="KW-1185">Reference proteome</keyword>
<dbReference type="STRING" id="856736.SAMN04488058_101499"/>
<dbReference type="InterPro" id="IPR022742">
    <property type="entry name" value="Hydrolase_4"/>
</dbReference>
<dbReference type="PROSITE" id="PS00708">
    <property type="entry name" value="PRO_ENDOPEP_SER"/>
    <property type="match status" value="1"/>
</dbReference>
<proteinExistence type="predicted"/>
<dbReference type="Gene3D" id="3.40.50.1820">
    <property type="entry name" value="alpha/beta hydrolase"/>
    <property type="match status" value="1"/>
</dbReference>
<accession>A0A1H6TBQ8</accession>
<evidence type="ECO:0000313" key="4">
    <source>
        <dbReference type="Proteomes" id="UP000199223"/>
    </source>
</evidence>
<feature type="domain" description="Serine aminopeptidase S33" evidence="2">
    <location>
        <begin position="33"/>
        <end position="140"/>
    </location>
</feature>
<reference evidence="4" key="1">
    <citation type="submission" date="2016-10" db="EMBL/GenBank/DDBJ databases">
        <authorList>
            <person name="Varghese N."/>
            <person name="Submissions S."/>
        </authorList>
    </citation>
    <scope>NUCLEOTIDE SEQUENCE [LARGE SCALE GENOMIC DNA]</scope>
    <source>
        <strain evidence="4">CGMCC 1.10218</strain>
    </source>
</reference>
<dbReference type="InterPro" id="IPR002471">
    <property type="entry name" value="Pept_S9_AS"/>
</dbReference>
<dbReference type="Pfam" id="PF12146">
    <property type="entry name" value="Hydrolase_4"/>
    <property type="match status" value="1"/>
</dbReference>
<keyword evidence="1" id="KW-0378">Hydrolase</keyword>
<evidence type="ECO:0000313" key="3">
    <source>
        <dbReference type="EMBL" id="SEI74537.1"/>
    </source>
</evidence>
<evidence type="ECO:0000259" key="2">
    <source>
        <dbReference type="Pfam" id="PF12146"/>
    </source>
</evidence>
<protein>
    <recommendedName>
        <fullName evidence="2">Serine aminopeptidase S33 domain-containing protein</fullName>
    </recommendedName>
</protein>
<dbReference type="SUPFAM" id="SSF53474">
    <property type="entry name" value="alpha/beta-Hydrolases"/>
    <property type="match status" value="1"/>
</dbReference>
<sequence length="246" mass="26661">MESFAQFSVNGQRLYGMLHTPDEPPPAQGWPSVALLHGFTGNRVENHRSFVLLARRLAASGVAALRFDFRGSGESQGDFSEMTVTGEVEDAGAACAYLRRQPGLDPERVMLLGFSMGGLVAALAAPQVRPHRLALWAPALPELWLGLLRGGVLPPVVTDYGGWPVGRAFLQEVIRTRPLEAAARWGGVARVFHGDADLTCPPEWGVRYAEALGCDALAIPGAGHTFDSLEQVELLHRETVRFLRGE</sequence>